<keyword evidence="2" id="KW-0472">Membrane</keyword>
<keyword evidence="2" id="KW-1133">Transmembrane helix</keyword>
<keyword evidence="2" id="KW-0812">Transmembrane</keyword>
<dbReference type="RefSeq" id="WP_127936471.1">
    <property type="nucleotide sequence ID" value="NZ_SAUN01000001.1"/>
</dbReference>
<evidence type="ECO:0000256" key="1">
    <source>
        <dbReference type="SAM" id="MobiDB-lite"/>
    </source>
</evidence>
<name>A0A438MG20_9ACTN</name>
<protein>
    <submittedName>
        <fullName evidence="3">Uncharacterized protein</fullName>
    </submittedName>
</protein>
<evidence type="ECO:0000313" key="3">
    <source>
        <dbReference type="EMBL" id="RVX44743.1"/>
    </source>
</evidence>
<comment type="caution">
    <text evidence="3">The sequence shown here is derived from an EMBL/GenBank/DDBJ whole genome shotgun (WGS) entry which is preliminary data.</text>
</comment>
<dbReference type="InterPro" id="IPR006311">
    <property type="entry name" value="TAT_signal"/>
</dbReference>
<feature type="transmembrane region" description="Helical" evidence="2">
    <location>
        <begin position="40"/>
        <end position="64"/>
    </location>
</feature>
<keyword evidence="4" id="KW-1185">Reference proteome</keyword>
<accession>A0A438MG20</accession>
<reference evidence="3 4" key="1">
    <citation type="submission" date="2019-01" db="EMBL/GenBank/DDBJ databases">
        <title>Sequencing the genomes of 1000 actinobacteria strains.</title>
        <authorList>
            <person name="Klenk H.-P."/>
        </authorList>
    </citation>
    <scope>NUCLEOTIDE SEQUENCE [LARGE SCALE GENOMIC DNA]</scope>
    <source>
        <strain evidence="3 4">DSM 43925</strain>
    </source>
</reference>
<evidence type="ECO:0000256" key="2">
    <source>
        <dbReference type="SAM" id="Phobius"/>
    </source>
</evidence>
<organism evidence="3 4">
    <name type="scientific">Nonomuraea polychroma</name>
    <dbReference type="NCBI Taxonomy" id="46176"/>
    <lineage>
        <taxon>Bacteria</taxon>
        <taxon>Bacillati</taxon>
        <taxon>Actinomycetota</taxon>
        <taxon>Actinomycetes</taxon>
        <taxon>Streptosporangiales</taxon>
        <taxon>Streptosporangiaceae</taxon>
        <taxon>Nonomuraea</taxon>
    </lineage>
</organism>
<dbReference type="Proteomes" id="UP000284824">
    <property type="component" value="Unassembled WGS sequence"/>
</dbReference>
<dbReference type="AlphaFoldDB" id="A0A438MG20"/>
<dbReference type="EMBL" id="SAUN01000001">
    <property type="protein sequence ID" value="RVX44743.1"/>
    <property type="molecule type" value="Genomic_DNA"/>
</dbReference>
<feature type="region of interest" description="Disordered" evidence="1">
    <location>
        <begin position="184"/>
        <end position="233"/>
    </location>
</feature>
<proteinExistence type="predicted"/>
<gene>
    <name evidence="3" type="ORF">EDD27_7489</name>
</gene>
<dbReference type="PROSITE" id="PS51318">
    <property type="entry name" value="TAT"/>
    <property type="match status" value="1"/>
</dbReference>
<dbReference type="OrthoDB" id="3699588at2"/>
<sequence>MSNFEERLLSALKEEITTRTAEDRMTTTVTPVERGSRRRFVGLSAAVAGVAAAATAVVVVMTGIAGSPAYAVTKGTDGTVDVQISAFTDPEGLEAELADAGVKSVVDYLPAGQTCKEPRGEQGSVSGPFSVSVGSKGSGVSFKIEKGKVPAGETLVLAVSKSKDGDDKPPMGVSLTVVKGAVSDCEPTSMPVPPAGDGGDGGVKVDTKNDGGAGFDFETGGKDEGPGLNQETE</sequence>
<evidence type="ECO:0000313" key="4">
    <source>
        <dbReference type="Proteomes" id="UP000284824"/>
    </source>
</evidence>